<dbReference type="AlphaFoldDB" id="A0A8S0FIA1"/>
<sequence>MLNRGISLLVVIPPPDNHQSDIPRFQVGNFPPLFAEWNDHFRDAARRFWLHYDLPLGAFAGRFAASSDVFKRNDRLPSAAINLVTAHDGFTLRDCVCFNHKHNEANGEENRDGTNNNYSNNHGKEGLGGTLDLVERRRDSIHALLTTLLLSQGTPMLLAGDEHGHSQHGNNNAYCQDNQLTWLDWS</sequence>
<dbReference type="Proteomes" id="UP000467488">
    <property type="component" value="Chromosome"/>
</dbReference>
<dbReference type="GO" id="GO:0016798">
    <property type="term" value="F:hydrolase activity, acting on glycosyl bonds"/>
    <property type="evidence" value="ECO:0007669"/>
    <property type="project" value="UniProtKB-KW"/>
</dbReference>
<evidence type="ECO:0000313" key="3">
    <source>
        <dbReference type="EMBL" id="BBU80168.1"/>
    </source>
</evidence>
<organism evidence="3 4">
    <name type="scientific">Escherichia coli</name>
    <dbReference type="NCBI Taxonomy" id="562"/>
    <lineage>
        <taxon>Bacteria</taxon>
        <taxon>Pseudomonadati</taxon>
        <taxon>Pseudomonadota</taxon>
        <taxon>Gammaproteobacteria</taxon>
        <taxon>Enterobacterales</taxon>
        <taxon>Enterobacteriaceae</taxon>
        <taxon>Escherichia</taxon>
    </lineage>
</organism>
<keyword evidence="1" id="KW-0378">Hydrolase</keyword>
<keyword evidence="1" id="KW-0326">Glycosidase</keyword>
<name>A0A8S0FIA1_ECOLX</name>
<evidence type="ECO:0000256" key="1">
    <source>
        <dbReference type="ARBA" id="ARBA00023295"/>
    </source>
</evidence>
<dbReference type="EMBL" id="AP022360">
    <property type="protein sequence ID" value="BBU80168.1"/>
    <property type="molecule type" value="Genomic_DNA"/>
</dbReference>
<dbReference type="InterPro" id="IPR017853">
    <property type="entry name" value="GH"/>
</dbReference>
<evidence type="ECO:0008006" key="5">
    <source>
        <dbReference type="Google" id="ProtNLM"/>
    </source>
</evidence>
<dbReference type="SUPFAM" id="SSF51445">
    <property type="entry name" value="(Trans)glycosidases"/>
    <property type="match status" value="1"/>
</dbReference>
<accession>A0A8S0FIA1</accession>
<gene>
    <name evidence="3" type="ORF">EIMP300_15680</name>
</gene>
<proteinExistence type="predicted"/>
<feature type="region of interest" description="Disordered" evidence="2">
    <location>
        <begin position="103"/>
        <end position="126"/>
    </location>
</feature>
<evidence type="ECO:0000313" key="4">
    <source>
        <dbReference type="Proteomes" id="UP000467488"/>
    </source>
</evidence>
<dbReference type="PANTHER" id="PTHR43002">
    <property type="entry name" value="GLYCOGEN DEBRANCHING ENZYME"/>
    <property type="match status" value="1"/>
</dbReference>
<dbReference type="Gene3D" id="3.20.20.80">
    <property type="entry name" value="Glycosidases"/>
    <property type="match status" value="1"/>
</dbReference>
<protein>
    <recommendedName>
        <fullName evidence="5">Glycogen debranching protein</fullName>
    </recommendedName>
</protein>
<reference evidence="3 4" key="1">
    <citation type="submission" date="2020-01" db="EMBL/GenBank/DDBJ databases">
        <title>Dynamics of blaIMP-6 dissemination in carbapenem resistant Enterobacteriacea isolated from regional surveillance in Osaka, Japan.</title>
        <authorList>
            <person name="Abe R."/>
            <person name="Akeda Y."/>
            <person name="Sugawara Y."/>
            <person name="Yamamoto N."/>
            <person name="Tomono K."/>
            <person name="Takeuchi D."/>
            <person name="Kawahara R."/>
            <person name="Hamada S."/>
        </authorList>
    </citation>
    <scope>NUCLEOTIDE SEQUENCE [LARGE SCALE GENOMIC DNA]</scope>
    <source>
        <strain evidence="3 4">E300</strain>
    </source>
</reference>
<feature type="compositionally biased region" description="Basic and acidic residues" evidence="2">
    <location>
        <begin position="103"/>
        <end position="112"/>
    </location>
</feature>
<evidence type="ECO:0000256" key="2">
    <source>
        <dbReference type="SAM" id="MobiDB-lite"/>
    </source>
</evidence>